<comment type="caution">
    <text evidence="2">The sequence shown here is derived from an EMBL/GenBank/DDBJ whole genome shotgun (WGS) entry which is preliminary data.</text>
</comment>
<proteinExistence type="predicted"/>
<organism evidence="2 3">
    <name type="scientific">Nonomuraea cavernae</name>
    <dbReference type="NCBI Taxonomy" id="2045107"/>
    <lineage>
        <taxon>Bacteria</taxon>
        <taxon>Bacillati</taxon>
        <taxon>Actinomycetota</taxon>
        <taxon>Actinomycetes</taxon>
        <taxon>Streptosporangiales</taxon>
        <taxon>Streptosporangiaceae</taxon>
        <taxon>Nonomuraea</taxon>
    </lineage>
</organism>
<name>A0A917ZAT6_9ACTN</name>
<accession>A0A917ZAT6</accession>
<evidence type="ECO:0000259" key="1">
    <source>
        <dbReference type="Pfam" id="PF01841"/>
    </source>
</evidence>
<sequence length="194" mass="20797">MLALAAEAGATLVTAHRLVAARVRPVYGLDERQPVSTTLALGRGSCSQRLAVLEAVARATGIPTRVRGLLVDGRFWYPRFPRSRPLIPARVVLAWPEFRTEGRWVPVSEIYGDLGSLRDGGAFANDGGETLFDAVARTAIDWDGATCSSCDLSGQVLADLGYFDARDDLFAAYGQTVCSVVAVASRVVVRVTGR</sequence>
<gene>
    <name evidence="2" type="ORF">GCM10012289_64440</name>
</gene>
<dbReference type="SUPFAM" id="SSF54001">
    <property type="entry name" value="Cysteine proteinases"/>
    <property type="match status" value="1"/>
</dbReference>
<protein>
    <recommendedName>
        <fullName evidence="1">Transglutaminase-like domain-containing protein</fullName>
    </recommendedName>
</protein>
<evidence type="ECO:0000313" key="3">
    <source>
        <dbReference type="Proteomes" id="UP000646523"/>
    </source>
</evidence>
<keyword evidence="3" id="KW-1185">Reference proteome</keyword>
<reference evidence="2" key="1">
    <citation type="journal article" date="2014" name="Int. J. Syst. Evol. Microbiol.">
        <title>Complete genome sequence of Corynebacterium casei LMG S-19264T (=DSM 44701T), isolated from a smear-ripened cheese.</title>
        <authorList>
            <consortium name="US DOE Joint Genome Institute (JGI-PGF)"/>
            <person name="Walter F."/>
            <person name="Albersmeier A."/>
            <person name="Kalinowski J."/>
            <person name="Ruckert C."/>
        </authorList>
    </citation>
    <scope>NUCLEOTIDE SEQUENCE</scope>
    <source>
        <strain evidence="2">CGMCC 4.7368</strain>
    </source>
</reference>
<dbReference type="EMBL" id="BMNH01000029">
    <property type="protein sequence ID" value="GGO79654.1"/>
    <property type="molecule type" value="Genomic_DNA"/>
</dbReference>
<dbReference type="Pfam" id="PF01841">
    <property type="entry name" value="Transglut_core"/>
    <property type="match status" value="1"/>
</dbReference>
<reference evidence="2" key="2">
    <citation type="submission" date="2020-09" db="EMBL/GenBank/DDBJ databases">
        <authorList>
            <person name="Sun Q."/>
            <person name="Zhou Y."/>
        </authorList>
    </citation>
    <scope>NUCLEOTIDE SEQUENCE</scope>
    <source>
        <strain evidence="2">CGMCC 4.7368</strain>
    </source>
</reference>
<dbReference type="Proteomes" id="UP000646523">
    <property type="component" value="Unassembled WGS sequence"/>
</dbReference>
<dbReference type="AlphaFoldDB" id="A0A917ZAT6"/>
<evidence type="ECO:0000313" key="2">
    <source>
        <dbReference type="EMBL" id="GGO79654.1"/>
    </source>
</evidence>
<feature type="domain" description="Transglutaminase-like" evidence="1">
    <location>
        <begin position="30"/>
        <end position="107"/>
    </location>
</feature>
<dbReference type="InterPro" id="IPR038765">
    <property type="entry name" value="Papain-like_cys_pep_sf"/>
</dbReference>
<dbReference type="InterPro" id="IPR002931">
    <property type="entry name" value="Transglutaminase-like"/>
</dbReference>